<gene>
    <name evidence="2" type="ORF">Gxy13693_087_002</name>
</gene>
<dbReference type="Proteomes" id="UP000032683">
    <property type="component" value="Unassembled WGS sequence"/>
</dbReference>
<reference evidence="2 3" key="1">
    <citation type="submission" date="2012-11" db="EMBL/GenBank/DDBJ databases">
        <title>Whole genome sequence of Gluconacetobacter xylinus NBRC 13693.</title>
        <authorList>
            <person name="Azuma Y."/>
            <person name="Higashiura N."/>
            <person name="Hirakawa H."/>
            <person name="Matsushita K."/>
        </authorList>
    </citation>
    <scope>NUCLEOTIDE SEQUENCE [LARGE SCALE GENOMIC DNA]</scope>
    <source>
        <strain evidence="2 3">NBRC 13693</strain>
    </source>
</reference>
<evidence type="ECO:0000259" key="1">
    <source>
        <dbReference type="PROSITE" id="PS50943"/>
    </source>
</evidence>
<dbReference type="InterPro" id="IPR010982">
    <property type="entry name" value="Lambda_DNA-bd_dom_sf"/>
</dbReference>
<comment type="caution">
    <text evidence="2">The sequence shown here is derived from an EMBL/GenBank/DDBJ whole genome shotgun (WGS) entry which is preliminary data.</text>
</comment>
<dbReference type="InterPro" id="IPR001387">
    <property type="entry name" value="Cro/C1-type_HTH"/>
</dbReference>
<organism evidence="2 3">
    <name type="scientific">Komagataeibacter xylinus NBRC 13693</name>
    <dbReference type="NCBI Taxonomy" id="1234668"/>
    <lineage>
        <taxon>Bacteria</taxon>
        <taxon>Pseudomonadati</taxon>
        <taxon>Pseudomonadota</taxon>
        <taxon>Alphaproteobacteria</taxon>
        <taxon>Acetobacterales</taxon>
        <taxon>Acetobacteraceae</taxon>
        <taxon>Komagataeibacter</taxon>
    </lineage>
</organism>
<dbReference type="EMBL" id="BANJ01000087">
    <property type="protein sequence ID" value="GAO01020.1"/>
    <property type="molecule type" value="Genomic_DNA"/>
</dbReference>
<dbReference type="Pfam" id="PF13744">
    <property type="entry name" value="HTH_37"/>
    <property type="match status" value="1"/>
</dbReference>
<dbReference type="SUPFAM" id="SSF47413">
    <property type="entry name" value="lambda repressor-like DNA-binding domains"/>
    <property type="match status" value="1"/>
</dbReference>
<feature type="domain" description="HTH cro/C1-type" evidence="1">
    <location>
        <begin position="35"/>
        <end position="88"/>
    </location>
</feature>
<sequence>MTNRKSLASLGAKLSPAAREKAALKARAMSDAMDLAELRRAHVMSQKQIAALLGVNQASVAKMEKRTDMYISTLRSYIEAMGGKLEIVAKFPDHAVPIKNFADIGTDAEACPA</sequence>
<dbReference type="RefSeq" id="WP_048857170.1">
    <property type="nucleotide sequence ID" value="NZ_BANJ01000087.1"/>
</dbReference>
<proteinExistence type="predicted"/>
<protein>
    <submittedName>
        <fullName evidence="2">Transcriptional regulator</fullName>
    </submittedName>
</protein>
<dbReference type="PROSITE" id="PS50943">
    <property type="entry name" value="HTH_CROC1"/>
    <property type="match status" value="1"/>
</dbReference>
<dbReference type="GO" id="GO:0003677">
    <property type="term" value="F:DNA binding"/>
    <property type="evidence" value="ECO:0007669"/>
    <property type="project" value="InterPro"/>
</dbReference>
<dbReference type="AlphaFoldDB" id="A0A0D6QC70"/>
<evidence type="ECO:0000313" key="3">
    <source>
        <dbReference type="Proteomes" id="UP000032683"/>
    </source>
</evidence>
<evidence type="ECO:0000313" key="2">
    <source>
        <dbReference type="EMBL" id="GAO01020.1"/>
    </source>
</evidence>
<dbReference type="CDD" id="cd00093">
    <property type="entry name" value="HTH_XRE"/>
    <property type="match status" value="1"/>
</dbReference>
<name>A0A0D6QC70_KOMXY</name>
<dbReference type="InterPro" id="IPR039554">
    <property type="entry name" value="HigA2-like_HTH"/>
</dbReference>
<dbReference type="Gene3D" id="1.10.260.40">
    <property type="entry name" value="lambda repressor-like DNA-binding domains"/>
    <property type="match status" value="1"/>
</dbReference>
<accession>A0A0D6QC70</accession>